<comment type="caution">
    <text evidence="1">The sequence shown here is derived from an EMBL/GenBank/DDBJ whole genome shotgun (WGS) entry which is preliminary data.</text>
</comment>
<name>A0A8X6TZK9_NEPPI</name>
<organism evidence="1 2">
    <name type="scientific">Nephila pilipes</name>
    <name type="common">Giant wood spider</name>
    <name type="synonym">Nephila maculata</name>
    <dbReference type="NCBI Taxonomy" id="299642"/>
    <lineage>
        <taxon>Eukaryota</taxon>
        <taxon>Metazoa</taxon>
        <taxon>Ecdysozoa</taxon>
        <taxon>Arthropoda</taxon>
        <taxon>Chelicerata</taxon>
        <taxon>Arachnida</taxon>
        <taxon>Araneae</taxon>
        <taxon>Araneomorphae</taxon>
        <taxon>Entelegynae</taxon>
        <taxon>Araneoidea</taxon>
        <taxon>Nephilidae</taxon>
        <taxon>Nephila</taxon>
    </lineage>
</organism>
<dbReference type="AlphaFoldDB" id="A0A8X6TZK9"/>
<sequence length="107" mass="11958">MQKELHLKHITLGEKTISALIDTSSSVSLIRDDVSTKIVGQQKFSKNCIVLSGIGKSQVLTKGSFEHNFIIYEDNYSLTWDVVPTEYLNLKAVIEANILKQASLNFT</sequence>
<dbReference type="EMBL" id="BMAW01068978">
    <property type="protein sequence ID" value="GFT66612.1"/>
    <property type="molecule type" value="Genomic_DNA"/>
</dbReference>
<accession>A0A8X6TZK9</accession>
<evidence type="ECO:0000313" key="2">
    <source>
        <dbReference type="Proteomes" id="UP000887013"/>
    </source>
</evidence>
<reference evidence="1" key="1">
    <citation type="submission" date="2020-08" db="EMBL/GenBank/DDBJ databases">
        <title>Multicomponent nature underlies the extraordinary mechanical properties of spider dragline silk.</title>
        <authorList>
            <person name="Kono N."/>
            <person name="Nakamura H."/>
            <person name="Mori M."/>
            <person name="Yoshida Y."/>
            <person name="Ohtoshi R."/>
            <person name="Malay A.D."/>
            <person name="Moran D.A.P."/>
            <person name="Tomita M."/>
            <person name="Numata K."/>
            <person name="Arakawa K."/>
        </authorList>
    </citation>
    <scope>NUCLEOTIDE SEQUENCE</scope>
</reference>
<evidence type="ECO:0000313" key="1">
    <source>
        <dbReference type="EMBL" id="GFT66612.1"/>
    </source>
</evidence>
<proteinExistence type="predicted"/>
<dbReference type="Proteomes" id="UP000887013">
    <property type="component" value="Unassembled WGS sequence"/>
</dbReference>
<gene>
    <name evidence="1" type="primary">fs(1)h_5</name>
    <name evidence="1" type="ORF">NPIL_427961</name>
</gene>
<dbReference type="OrthoDB" id="6776742at2759"/>
<keyword evidence="2" id="KW-1185">Reference proteome</keyword>
<protein>
    <submittedName>
        <fullName evidence="1">Homeotic protein female sterile</fullName>
    </submittedName>
</protein>